<protein>
    <submittedName>
        <fullName evidence="1">12221_t:CDS:1</fullName>
    </submittedName>
</protein>
<reference evidence="1" key="1">
    <citation type="submission" date="2021-06" db="EMBL/GenBank/DDBJ databases">
        <authorList>
            <person name="Kallberg Y."/>
            <person name="Tangrot J."/>
            <person name="Rosling A."/>
        </authorList>
    </citation>
    <scope>NUCLEOTIDE SEQUENCE</scope>
    <source>
        <strain evidence="1">CL551</strain>
    </source>
</reference>
<evidence type="ECO:0000313" key="2">
    <source>
        <dbReference type="Proteomes" id="UP000789342"/>
    </source>
</evidence>
<dbReference type="Proteomes" id="UP000789342">
    <property type="component" value="Unassembled WGS sequence"/>
</dbReference>
<feature type="non-terminal residue" evidence="1">
    <location>
        <position position="1"/>
    </location>
</feature>
<proteinExistence type="predicted"/>
<dbReference type="AlphaFoldDB" id="A0A9N9JS77"/>
<dbReference type="EMBL" id="CAJVPV010064013">
    <property type="protein sequence ID" value="CAG8793503.1"/>
    <property type="molecule type" value="Genomic_DNA"/>
</dbReference>
<accession>A0A9N9JS77</accession>
<keyword evidence="2" id="KW-1185">Reference proteome</keyword>
<evidence type="ECO:0000313" key="1">
    <source>
        <dbReference type="EMBL" id="CAG8793503.1"/>
    </source>
</evidence>
<name>A0A9N9JS77_9GLOM</name>
<sequence>VTNHATLSVKQLANITPNIPNARRFRDTKSTLSLRSVGWTIPGKAVSGVYSMFDGLGGYGFTSEVRTNTDITAKYKSALML</sequence>
<gene>
    <name evidence="1" type="ORF">AMORRO_LOCUS18346</name>
</gene>
<comment type="caution">
    <text evidence="1">The sequence shown here is derived from an EMBL/GenBank/DDBJ whole genome shotgun (WGS) entry which is preliminary data.</text>
</comment>
<organism evidence="1 2">
    <name type="scientific">Acaulospora morrowiae</name>
    <dbReference type="NCBI Taxonomy" id="94023"/>
    <lineage>
        <taxon>Eukaryota</taxon>
        <taxon>Fungi</taxon>
        <taxon>Fungi incertae sedis</taxon>
        <taxon>Mucoromycota</taxon>
        <taxon>Glomeromycotina</taxon>
        <taxon>Glomeromycetes</taxon>
        <taxon>Diversisporales</taxon>
        <taxon>Acaulosporaceae</taxon>
        <taxon>Acaulospora</taxon>
    </lineage>
</organism>